<accession>A0A1D3CTF3</accession>
<evidence type="ECO:0000313" key="2">
    <source>
        <dbReference type="Proteomes" id="UP000095192"/>
    </source>
</evidence>
<sequence length="217" mass="24546">MSSTYGWLTESTLPIERPVPLRGVSQESQLALSSIVRKHQEYQRKQLGEQRALFAQAAKEGKLFTHDADCARRWTRPTRKALDWFGRQLAGRNDGVGLRSAADEVASNRRIEVLSDVGRHLEKKAKLYDRLVGGFTPNTSALQLLQLSQKRRIDQGQKYVAEQCGPPLSTEALSELLNITDETGEYVGDIQDTQQQETRLAFLQARLNLYRHLLNAL</sequence>
<gene>
    <name evidence="1" type="ORF">cyc_00339</name>
</gene>
<dbReference type="Proteomes" id="UP000095192">
    <property type="component" value="Unassembled WGS sequence"/>
</dbReference>
<dbReference type="VEuPathDB" id="ToxoDB:LOC34617532"/>
<protein>
    <submittedName>
        <fullName evidence="1">Uncharacterized protein</fullName>
    </submittedName>
</protein>
<name>A0A1D3CTF3_9EIME</name>
<dbReference type="VEuPathDB" id="ToxoDB:cyc_00339"/>
<dbReference type="EMBL" id="JROU02002034">
    <property type="protein sequence ID" value="OEH74475.1"/>
    <property type="molecule type" value="Genomic_DNA"/>
</dbReference>
<dbReference type="AlphaFoldDB" id="A0A1D3CTF3"/>
<proteinExistence type="predicted"/>
<keyword evidence="2" id="KW-1185">Reference proteome</keyword>
<comment type="caution">
    <text evidence="1">The sequence shown here is derived from an EMBL/GenBank/DDBJ whole genome shotgun (WGS) entry which is preliminary data.</text>
</comment>
<evidence type="ECO:0000313" key="1">
    <source>
        <dbReference type="EMBL" id="OEH74475.1"/>
    </source>
</evidence>
<reference evidence="1 2" key="1">
    <citation type="journal article" date="2016" name="BMC Genomics">
        <title>Comparative genomics reveals Cyclospora cayetanensis possesses coccidia-like metabolism and invasion components but unique surface antigens.</title>
        <authorList>
            <person name="Liu S."/>
            <person name="Wang L."/>
            <person name="Zheng H."/>
            <person name="Xu Z."/>
            <person name="Roellig D.M."/>
            <person name="Li N."/>
            <person name="Frace M.A."/>
            <person name="Tang K."/>
            <person name="Arrowood M.J."/>
            <person name="Moss D.M."/>
            <person name="Zhang L."/>
            <person name="Feng Y."/>
            <person name="Xiao L."/>
        </authorList>
    </citation>
    <scope>NUCLEOTIDE SEQUENCE [LARGE SCALE GENOMIC DNA]</scope>
    <source>
        <strain evidence="1 2">CHN_HEN01</strain>
    </source>
</reference>
<organism evidence="1 2">
    <name type="scientific">Cyclospora cayetanensis</name>
    <dbReference type="NCBI Taxonomy" id="88456"/>
    <lineage>
        <taxon>Eukaryota</taxon>
        <taxon>Sar</taxon>
        <taxon>Alveolata</taxon>
        <taxon>Apicomplexa</taxon>
        <taxon>Conoidasida</taxon>
        <taxon>Coccidia</taxon>
        <taxon>Eucoccidiorida</taxon>
        <taxon>Eimeriorina</taxon>
        <taxon>Eimeriidae</taxon>
        <taxon>Cyclospora</taxon>
    </lineage>
</organism>
<dbReference type="InParanoid" id="A0A1D3CTF3"/>